<evidence type="ECO:0000256" key="6">
    <source>
        <dbReference type="ARBA" id="ARBA00050776"/>
    </source>
</evidence>
<evidence type="ECO:0000259" key="10">
    <source>
        <dbReference type="Pfam" id="PF19295"/>
    </source>
</evidence>
<evidence type="ECO:0000256" key="1">
    <source>
        <dbReference type="ARBA" id="ARBA00001933"/>
    </source>
</evidence>
<dbReference type="InterPro" id="IPR015422">
    <property type="entry name" value="PyrdxlP-dep_Trfase_small"/>
</dbReference>
<dbReference type="GO" id="GO:0006534">
    <property type="term" value="P:cysteine metabolic process"/>
    <property type="evidence" value="ECO:0007669"/>
    <property type="project" value="InterPro"/>
</dbReference>
<evidence type="ECO:0000256" key="2">
    <source>
        <dbReference type="ARBA" id="ARBA00010447"/>
    </source>
</evidence>
<sequence length="808" mass="87348">MAQAFCGSDARREVLDSVLRDGLPGARSETWKYTSLRQLERRSFAAAPLAPALLDAAALEDIPAPRLVFVNGRLNDALSDVQGLPAGVQLETLSSALAAGEDAVRFLGRRYERSDEVFARLNAALADEGVVLRVDDGVQVEAPLQLVFASVAGDTDLAWHHRHLIELRAGASLGVVEHRFSVGDSAHLDNTVLHAHVARDAVLKHARVQAGSARQTSFLRTDAVLAKDAQYHRVDLELGAALSRHELNVRLEGDNAQLTANGVLLGNGRRHVDTRLGIDHIARDTSAELQWRGVAANRSRVVFHGGIQIRAGADGTDANLSNKNLLLSADAEIDTQPTLVIDADEVKAAHGATVGQLDANALFYLRSRGLPQAQAQALLSAAFCHEPLKVLPEALREQLAPPADAPDWARVRLDFPLLMREVHGKPLVYFDNANTGQKPVQVIGAVDEFYRRYNANVSRAVHALGTEATDAYEGARNKLARFLNVRSNDLVLCSGTTFAINLVAYSWALPRLKAGDVILVSRMEHHANIVPWQLVAQRTGATIRVAEITPDGALDLDALRAAMTPEVKLLAVAHVSNVLGTINPVREICREARKRGIVTVVDGSQAAPHRKVDVTAIGCDFYAITGHKMCGPTGTGALWARREHLDAMPPFLGGGEMIKEVSFDGTVFNDAPHKFEAGTPNIAGFIGLGVAADYLQNVGLDHVEAREAELLAHFTEELRRVDGLRIIGEAPEKAAVVSFLIDGAHAHDLATLLDLEGVAVRSGQHCAHPLLQYYGVAATCRASLAFYNTHEEIERFMTALTKVRKLLG</sequence>
<comment type="catalytic activity">
    <reaction evidence="6">
        <text>(sulfur carrier)-H + L-cysteine = (sulfur carrier)-SH + L-alanine</text>
        <dbReference type="Rhea" id="RHEA:43892"/>
        <dbReference type="Rhea" id="RHEA-COMP:14737"/>
        <dbReference type="Rhea" id="RHEA-COMP:14739"/>
        <dbReference type="ChEBI" id="CHEBI:29917"/>
        <dbReference type="ChEBI" id="CHEBI:35235"/>
        <dbReference type="ChEBI" id="CHEBI:57972"/>
        <dbReference type="ChEBI" id="CHEBI:64428"/>
        <dbReference type="EC" id="2.8.1.7"/>
    </reaction>
</comment>
<dbReference type="InterPro" id="IPR010970">
    <property type="entry name" value="Cys_dSase_SufS"/>
</dbReference>
<dbReference type="NCBIfam" id="TIGR01979">
    <property type="entry name" value="sufS"/>
    <property type="match status" value="1"/>
</dbReference>
<dbReference type="EMBL" id="JAPDRN010000070">
    <property type="protein sequence ID" value="KAJ9628909.1"/>
    <property type="molecule type" value="Genomic_DNA"/>
</dbReference>
<dbReference type="GO" id="GO:0016226">
    <property type="term" value="P:iron-sulfur cluster assembly"/>
    <property type="evidence" value="ECO:0007669"/>
    <property type="project" value="InterPro"/>
</dbReference>
<dbReference type="Gene3D" id="3.40.640.10">
    <property type="entry name" value="Type I PLP-dependent aspartate aminotransferase-like (Major domain)"/>
    <property type="match status" value="1"/>
</dbReference>
<dbReference type="PANTHER" id="PTHR43586:SF8">
    <property type="entry name" value="CYSTEINE DESULFURASE 1, CHLOROPLASTIC"/>
    <property type="match status" value="1"/>
</dbReference>
<dbReference type="InterPro" id="IPR020578">
    <property type="entry name" value="Aminotrans_V_PyrdxlP_BS"/>
</dbReference>
<gene>
    <name evidence="11" type="ORF">H2204_009067</name>
</gene>
<feature type="domain" description="Aminotransferase class V" evidence="8">
    <location>
        <begin position="428"/>
        <end position="796"/>
    </location>
</feature>
<reference evidence="11" key="1">
    <citation type="submission" date="2022-10" db="EMBL/GenBank/DDBJ databases">
        <title>Culturing micro-colonial fungi from biological soil crusts in the Mojave desert and describing Neophaeococcomyces mojavensis, and introducing the new genera and species Taxawa tesnikishii.</title>
        <authorList>
            <person name="Kurbessoian T."/>
            <person name="Stajich J.E."/>
        </authorList>
    </citation>
    <scope>NUCLEOTIDE SEQUENCE</scope>
    <source>
        <strain evidence="11">TK_35</strain>
    </source>
</reference>
<dbReference type="GO" id="GO:0030170">
    <property type="term" value="F:pyridoxal phosphate binding"/>
    <property type="evidence" value="ECO:0007669"/>
    <property type="project" value="InterPro"/>
</dbReference>
<dbReference type="SUPFAM" id="SSF53383">
    <property type="entry name" value="PLP-dependent transferases"/>
    <property type="match status" value="1"/>
</dbReference>
<dbReference type="SUPFAM" id="SSF101960">
    <property type="entry name" value="Stabilizer of iron transporter SufD"/>
    <property type="match status" value="1"/>
</dbReference>
<dbReference type="PROSITE" id="PS00595">
    <property type="entry name" value="AA_TRANSFER_CLASS_5"/>
    <property type="match status" value="1"/>
</dbReference>
<dbReference type="InterPro" id="IPR045595">
    <property type="entry name" value="SufBD_N"/>
</dbReference>
<dbReference type="CDD" id="cd06453">
    <property type="entry name" value="SufS_like"/>
    <property type="match status" value="1"/>
</dbReference>
<dbReference type="InterPro" id="IPR000825">
    <property type="entry name" value="SUF_FeS_clus_asmbl_SufBD_core"/>
</dbReference>
<dbReference type="InterPro" id="IPR011542">
    <property type="entry name" value="SUF_FeS_clus_asmbl_SufD"/>
</dbReference>
<dbReference type="Pfam" id="PF01458">
    <property type="entry name" value="SUFBD_core"/>
    <property type="match status" value="1"/>
</dbReference>
<dbReference type="InterPro" id="IPR037284">
    <property type="entry name" value="SUF_FeS_clus_asmbl_SufBD_sf"/>
</dbReference>
<dbReference type="Gene3D" id="3.90.1150.10">
    <property type="entry name" value="Aspartate Aminotransferase, domain 1"/>
    <property type="match status" value="1"/>
</dbReference>
<dbReference type="GO" id="GO:0031071">
    <property type="term" value="F:cysteine desulfurase activity"/>
    <property type="evidence" value="ECO:0007669"/>
    <property type="project" value="UniProtKB-EC"/>
</dbReference>
<evidence type="ECO:0000313" key="11">
    <source>
        <dbReference type="EMBL" id="KAJ9628909.1"/>
    </source>
</evidence>
<dbReference type="InterPro" id="IPR000192">
    <property type="entry name" value="Aminotrans_V_dom"/>
</dbReference>
<dbReference type="PANTHER" id="PTHR43586">
    <property type="entry name" value="CYSTEINE DESULFURASE"/>
    <property type="match status" value="1"/>
</dbReference>
<feature type="domain" description="SUF system FeS cluster assembly SufBD core" evidence="9">
    <location>
        <begin position="155"/>
        <end position="383"/>
    </location>
</feature>
<dbReference type="Pfam" id="PF19295">
    <property type="entry name" value="SufBD_N"/>
    <property type="match status" value="1"/>
</dbReference>
<organism evidence="11">
    <name type="scientific">Knufia peltigerae</name>
    <dbReference type="NCBI Taxonomy" id="1002370"/>
    <lineage>
        <taxon>Eukaryota</taxon>
        <taxon>Fungi</taxon>
        <taxon>Dikarya</taxon>
        <taxon>Ascomycota</taxon>
        <taxon>Pezizomycotina</taxon>
        <taxon>Eurotiomycetes</taxon>
        <taxon>Chaetothyriomycetidae</taxon>
        <taxon>Chaetothyriales</taxon>
        <taxon>Trichomeriaceae</taxon>
        <taxon>Knufia</taxon>
    </lineage>
</organism>
<name>A0AA38XZU5_9EURO</name>
<evidence type="ECO:0000256" key="7">
    <source>
        <dbReference type="RuleBase" id="RU004504"/>
    </source>
</evidence>
<dbReference type="EC" id="2.8.1.7" evidence="3"/>
<keyword evidence="5" id="KW-0663">Pyridoxal phosphate</keyword>
<evidence type="ECO:0000256" key="4">
    <source>
        <dbReference type="ARBA" id="ARBA00022679"/>
    </source>
</evidence>
<evidence type="ECO:0000259" key="8">
    <source>
        <dbReference type="Pfam" id="PF00266"/>
    </source>
</evidence>
<dbReference type="InterPro" id="IPR015424">
    <property type="entry name" value="PyrdxlP-dep_Trfase"/>
</dbReference>
<proteinExistence type="inferred from homology"/>
<comment type="cofactor">
    <cofactor evidence="1 7">
        <name>pyridoxal 5'-phosphate</name>
        <dbReference type="ChEBI" id="CHEBI:597326"/>
    </cofactor>
</comment>
<dbReference type="AlphaFoldDB" id="A0AA38XZU5"/>
<evidence type="ECO:0000256" key="3">
    <source>
        <dbReference type="ARBA" id="ARBA00012239"/>
    </source>
</evidence>
<dbReference type="Pfam" id="PF00266">
    <property type="entry name" value="Aminotran_5"/>
    <property type="match status" value="1"/>
</dbReference>
<dbReference type="InterPro" id="IPR015421">
    <property type="entry name" value="PyrdxlP-dep_Trfase_major"/>
</dbReference>
<comment type="caution">
    <text evidence="11">The sequence shown here is derived from an EMBL/GenBank/DDBJ whole genome shotgun (WGS) entry which is preliminary data.</text>
</comment>
<feature type="domain" description="SUF system FeS cluster assembly SufBD N-terminal" evidence="10">
    <location>
        <begin position="10"/>
        <end position="146"/>
    </location>
</feature>
<evidence type="ECO:0000256" key="5">
    <source>
        <dbReference type="ARBA" id="ARBA00022898"/>
    </source>
</evidence>
<comment type="similarity">
    <text evidence="2">Belongs to the class-V pyridoxal-phosphate-dependent aminotransferase family. Csd subfamily.</text>
</comment>
<protein>
    <recommendedName>
        <fullName evidence="3">cysteine desulfurase</fullName>
        <ecNumber evidence="3">2.8.1.7</ecNumber>
    </recommendedName>
</protein>
<keyword evidence="4" id="KW-0808">Transferase</keyword>
<dbReference type="NCBIfam" id="TIGR01981">
    <property type="entry name" value="sufD"/>
    <property type="match status" value="1"/>
</dbReference>
<accession>A0AA38XZU5</accession>
<evidence type="ECO:0000259" key="9">
    <source>
        <dbReference type="Pfam" id="PF01458"/>
    </source>
</evidence>